<evidence type="ECO:0000256" key="1">
    <source>
        <dbReference type="SAM" id="SignalP"/>
    </source>
</evidence>
<organism evidence="2 3">
    <name type="scientific">Falsigemmobacter intermedius</name>
    <dbReference type="NCBI Taxonomy" id="1553448"/>
    <lineage>
        <taxon>Bacteria</taxon>
        <taxon>Pseudomonadati</taxon>
        <taxon>Pseudomonadota</taxon>
        <taxon>Alphaproteobacteria</taxon>
        <taxon>Rhodobacterales</taxon>
        <taxon>Paracoccaceae</taxon>
        <taxon>Falsigemmobacter</taxon>
    </lineage>
</organism>
<dbReference type="EMBL" id="SBLC01000018">
    <property type="protein sequence ID" value="RWY40001.1"/>
    <property type="molecule type" value="Genomic_DNA"/>
</dbReference>
<dbReference type="PROSITE" id="PS51257">
    <property type="entry name" value="PROKAR_LIPOPROTEIN"/>
    <property type="match status" value="1"/>
</dbReference>
<reference evidence="2 3" key="1">
    <citation type="journal article" date="2015" name="Int. J. Syst. Evol. Microbiol.">
        <title>Gemmobacter intermedius sp. nov., isolated from a white stork (Ciconia ciconia).</title>
        <authorList>
            <person name="Kampfer P."/>
            <person name="Jerzak L."/>
            <person name="Wilharm G."/>
            <person name="Golke J."/>
            <person name="Busse H.J."/>
            <person name="Glaeser S.P."/>
        </authorList>
    </citation>
    <scope>NUCLEOTIDE SEQUENCE [LARGE SCALE GENOMIC DNA]</scope>
    <source>
        <strain evidence="2 3">119/4</strain>
    </source>
</reference>
<accession>A0A3S3UT87</accession>
<gene>
    <name evidence="2" type="ORF">EP867_12820</name>
</gene>
<dbReference type="Gene3D" id="2.40.128.20">
    <property type="match status" value="1"/>
</dbReference>
<comment type="caution">
    <text evidence="2">The sequence shown here is derived from an EMBL/GenBank/DDBJ whole genome shotgun (WGS) entry which is preliminary data.</text>
</comment>
<keyword evidence="1" id="KW-0732">Signal</keyword>
<dbReference type="OrthoDB" id="594739at2"/>
<protein>
    <submittedName>
        <fullName evidence="2">Lipocalin</fullName>
    </submittedName>
</protein>
<dbReference type="SUPFAM" id="SSF50814">
    <property type="entry name" value="Lipocalins"/>
    <property type="match status" value="1"/>
</dbReference>
<sequence length="168" mass="18122">MPRLKHPGLWLALLLAGCSAAPVAQRVALRDPAIPIYSMAGLNPARLHGTWTEAAHVAAPGAASCAPGRLSIRPEGDRLRLSGQLCRAGRATPVNRAARYIGNGRLQVEGEAEAWWVIWADYDNRSVILATPSGSFASVLDRGVMPADRRKAARDMLAYNGYRADLLR</sequence>
<proteinExistence type="predicted"/>
<evidence type="ECO:0000313" key="3">
    <source>
        <dbReference type="Proteomes" id="UP000287168"/>
    </source>
</evidence>
<dbReference type="AlphaFoldDB" id="A0A3S3UT87"/>
<name>A0A3S3UT87_9RHOB</name>
<keyword evidence="3" id="KW-1185">Reference proteome</keyword>
<dbReference type="Proteomes" id="UP000287168">
    <property type="component" value="Unassembled WGS sequence"/>
</dbReference>
<dbReference type="RefSeq" id="WP_128489847.1">
    <property type="nucleotide sequence ID" value="NZ_JBHLXB010000035.1"/>
</dbReference>
<feature type="chain" id="PRO_5018626310" evidence="1">
    <location>
        <begin position="25"/>
        <end position="168"/>
    </location>
</feature>
<feature type="signal peptide" evidence="1">
    <location>
        <begin position="1"/>
        <end position="24"/>
    </location>
</feature>
<evidence type="ECO:0000313" key="2">
    <source>
        <dbReference type="EMBL" id="RWY40001.1"/>
    </source>
</evidence>
<dbReference type="InterPro" id="IPR012674">
    <property type="entry name" value="Calycin"/>
</dbReference>